<dbReference type="InterPro" id="IPR000760">
    <property type="entry name" value="Inositol_monophosphatase-like"/>
</dbReference>
<dbReference type="NCBIfam" id="TIGR02067">
    <property type="entry name" value="his_9_HisN"/>
    <property type="match status" value="1"/>
</dbReference>
<evidence type="ECO:0000256" key="1">
    <source>
        <dbReference type="ARBA" id="ARBA00001946"/>
    </source>
</evidence>
<evidence type="ECO:0000313" key="13">
    <source>
        <dbReference type="Proteomes" id="UP001556196"/>
    </source>
</evidence>
<organism evidence="12 13">
    <name type="scientific">Mesorhizobium marinum</name>
    <dbReference type="NCBI Taxonomy" id="3228790"/>
    <lineage>
        <taxon>Bacteria</taxon>
        <taxon>Pseudomonadati</taxon>
        <taxon>Pseudomonadota</taxon>
        <taxon>Alphaproteobacteria</taxon>
        <taxon>Hyphomicrobiales</taxon>
        <taxon>Phyllobacteriaceae</taxon>
        <taxon>Mesorhizobium</taxon>
    </lineage>
</organism>
<keyword evidence="9" id="KW-0368">Histidine biosynthesis</keyword>
<evidence type="ECO:0000256" key="11">
    <source>
        <dbReference type="NCBIfam" id="TIGR02067"/>
    </source>
</evidence>
<comment type="cofactor">
    <cofactor evidence="1">
        <name>Mg(2+)</name>
        <dbReference type="ChEBI" id="CHEBI:18420"/>
    </cofactor>
</comment>
<dbReference type="Gene3D" id="3.40.190.80">
    <property type="match status" value="1"/>
</dbReference>
<dbReference type="EC" id="3.1.3.15" evidence="4 11"/>
<dbReference type="SUPFAM" id="SSF56655">
    <property type="entry name" value="Carbohydrate phosphatase"/>
    <property type="match status" value="1"/>
</dbReference>
<dbReference type="Proteomes" id="UP001556196">
    <property type="component" value="Unassembled WGS sequence"/>
</dbReference>
<comment type="similarity">
    <text evidence="3">Belongs to the inositol monophosphatase superfamily.</text>
</comment>
<dbReference type="InterPro" id="IPR011809">
    <property type="entry name" value="His_9_proposed"/>
</dbReference>
<sequence length="260" mass="28279">MNSPDRFESVAMEMLRAARALALKHFRTRLEVERKADHSPVTLADRAVERAMKEVLAQHLPDHGVFGEEHGAAGLDARYVWVIDPIDGTKSFISGVPLFGTLIALLDGGKPVLGVIDMPALKETWVGHVGGDTSHNGHRCRTSGQQRLENTILFATSPDQFSQEETRTFEALSKACMARRFGGDCYSYGLLASGHVDLIIEAELQPYDYLPVVPVVKAAGGVITDWEGRELTLHSSGQVLAAATPELHRAALDRIAMAVA</sequence>
<evidence type="ECO:0000256" key="3">
    <source>
        <dbReference type="ARBA" id="ARBA00009759"/>
    </source>
</evidence>
<evidence type="ECO:0000256" key="2">
    <source>
        <dbReference type="ARBA" id="ARBA00004970"/>
    </source>
</evidence>
<dbReference type="PRINTS" id="PR00377">
    <property type="entry name" value="IMPHPHTASES"/>
</dbReference>
<comment type="caution">
    <text evidence="12">The sequence shown here is derived from an EMBL/GenBank/DDBJ whole genome shotgun (WGS) entry which is preliminary data.</text>
</comment>
<accession>A0ABV3R3Z7</accession>
<dbReference type="GO" id="GO:0004401">
    <property type="term" value="F:histidinol-phosphatase activity"/>
    <property type="evidence" value="ECO:0007669"/>
    <property type="project" value="UniProtKB-EC"/>
</dbReference>
<dbReference type="PANTHER" id="PTHR43200">
    <property type="entry name" value="PHOSPHATASE"/>
    <property type="match status" value="1"/>
</dbReference>
<evidence type="ECO:0000256" key="4">
    <source>
        <dbReference type="ARBA" id="ARBA00013085"/>
    </source>
</evidence>
<keyword evidence="13" id="KW-1185">Reference proteome</keyword>
<dbReference type="Gene3D" id="3.30.540.10">
    <property type="entry name" value="Fructose-1,6-Bisphosphatase, subunit A, domain 1"/>
    <property type="match status" value="1"/>
</dbReference>
<keyword evidence="5" id="KW-0028">Amino-acid biosynthesis</keyword>
<name>A0ABV3R3Z7_9HYPH</name>
<evidence type="ECO:0000313" key="12">
    <source>
        <dbReference type="EMBL" id="MEW9807687.1"/>
    </source>
</evidence>
<dbReference type="InterPro" id="IPR020583">
    <property type="entry name" value="Inositol_monoP_metal-BS"/>
</dbReference>
<gene>
    <name evidence="12" type="primary">hisN</name>
    <name evidence="12" type="ORF">ABUE31_16985</name>
</gene>
<evidence type="ECO:0000256" key="7">
    <source>
        <dbReference type="ARBA" id="ARBA00022801"/>
    </source>
</evidence>
<dbReference type="CDD" id="cd01641">
    <property type="entry name" value="Bacterial_IMPase_like_1"/>
    <property type="match status" value="1"/>
</dbReference>
<evidence type="ECO:0000256" key="5">
    <source>
        <dbReference type="ARBA" id="ARBA00022605"/>
    </source>
</evidence>
<dbReference type="PANTHER" id="PTHR43200:SF6">
    <property type="entry name" value="3'(2'),5'-BISPHOSPHATE NUCLEOTIDASE"/>
    <property type="match status" value="1"/>
</dbReference>
<reference evidence="12 13" key="1">
    <citation type="submission" date="2024-06" db="EMBL/GenBank/DDBJ databases">
        <authorList>
            <person name="Tuo L."/>
        </authorList>
    </citation>
    <scope>NUCLEOTIDE SEQUENCE [LARGE SCALE GENOMIC DNA]</scope>
    <source>
        <strain evidence="12 13">ZMM04-5</strain>
    </source>
</reference>
<keyword evidence="8" id="KW-0460">Magnesium</keyword>
<evidence type="ECO:0000256" key="9">
    <source>
        <dbReference type="ARBA" id="ARBA00023102"/>
    </source>
</evidence>
<keyword evidence="6" id="KW-0479">Metal-binding</keyword>
<evidence type="ECO:0000256" key="10">
    <source>
        <dbReference type="ARBA" id="ARBA00049158"/>
    </source>
</evidence>
<comment type="catalytic activity">
    <reaction evidence="10">
        <text>L-histidinol phosphate + H2O = L-histidinol + phosphate</text>
        <dbReference type="Rhea" id="RHEA:14465"/>
        <dbReference type="ChEBI" id="CHEBI:15377"/>
        <dbReference type="ChEBI" id="CHEBI:43474"/>
        <dbReference type="ChEBI" id="CHEBI:57699"/>
        <dbReference type="ChEBI" id="CHEBI:57980"/>
        <dbReference type="EC" id="3.1.3.15"/>
    </reaction>
</comment>
<dbReference type="InterPro" id="IPR051090">
    <property type="entry name" value="Inositol_monoP_superfamily"/>
</dbReference>
<dbReference type="Pfam" id="PF00459">
    <property type="entry name" value="Inositol_P"/>
    <property type="match status" value="1"/>
</dbReference>
<keyword evidence="7 12" id="KW-0378">Hydrolase</keyword>
<protein>
    <recommendedName>
        <fullName evidence="4 11">Histidinol-phosphatase</fullName>
        <ecNumber evidence="4 11">3.1.3.15</ecNumber>
    </recommendedName>
</protein>
<dbReference type="PROSITE" id="PS00629">
    <property type="entry name" value="IMP_1"/>
    <property type="match status" value="1"/>
</dbReference>
<evidence type="ECO:0000256" key="6">
    <source>
        <dbReference type="ARBA" id="ARBA00022723"/>
    </source>
</evidence>
<proteinExistence type="inferred from homology"/>
<comment type="pathway">
    <text evidence="2">Amino-acid biosynthesis; L-histidine biosynthesis; L-histidine from 5-phospho-alpha-D-ribose 1-diphosphate: step 8/9.</text>
</comment>
<dbReference type="RefSeq" id="WP_367724869.1">
    <property type="nucleotide sequence ID" value="NZ_JBFOCH010000017.1"/>
</dbReference>
<dbReference type="EMBL" id="JBFOCI010000005">
    <property type="protein sequence ID" value="MEW9807687.1"/>
    <property type="molecule type" value="Genomic_DNA"/>
</dbReference>
<evidence type="ECO:0000256" key="8">
    <source>
        <dbReference type="ARBA" id="ARBA00022842"/>
    </source>
</evidence>